<name>A0A915KAM6_ROMCU</name>
<dbReference type="Proteomes" id="UP000887565">
    <property type="component" value="Unplaced"/>
</dbReference>
<dbReference type="InterPro" id="IPR050666">
    <property type="entry name" value="ESRP"/>
</dbReference>
<dbReference type="GO" id="GO:0003723">
    <property type="term" value="F:RNA binding"/>
    <property type="evidence" value="ECO:0007669"/>
    <property type="project" value="UniProtKB-UniRule"/>
</dbReference>
<keyword evidence="5" id="KW-1185">Reference proteome</keyword>
<dbReference type="AlphaFoldDB" id="A0A915KAM6"/>
<evidence type="ECO:0000259" key="4">
    <source>
        <dbReference type="PROSITE" id="PS50102"/>
    </source>
</evidence>
<sequence>MGISGKKLISLAENKSWRPFHIRSLWRTFFISQSVLANGDTHSKSAADPKIEGIQNCRHVAKMISELICKTKDNNKGYLECFAKPEVSKIRFSTKDDVIDNNTVIRARGLPWQSSDDDVAKFFIGLNIARGGVALVLSQLGRRNGEALVRFETQEQRDMALRRHRHFMGDRYIEVYRANGDDFLKIAADLFNHFKIIEID</sequence>
<dbReference type="PROSITE" id="PS50102">
    <property type="entry name" value="RRM"/>
    <property type="match status" value="1"/>
</dbReference>
<dbReference type="PANTHER" id="PTHR13976">
    <property type="entry name" value="HETEROGENEOUS NUCLEAR RIBONUCLEOPROTEIN-RELATED"/>
    <property type="match status" value="1"/>
</dbReference>
<dbReference type="Gene3D" id="3.30.70.330">
    <property type="match status" value="1"/>
</dbReference>
<reference evidence="6" key="1">
    <citation type="submission" date="2022-11" db="UniProtKB">
        <authorList>
            <consortium name="WormBaseParasite"/>
        </authorList>
    </citation>
    <scope>IDENTIFICATION</scope>
</reference>
<dbReference type="InterPro" id="IPR012677">
    <property type="entry name" value="Nucleotide-bd_a/b_plait_sf"/>
</dbReference>
<dbReference type="SUPFAM" id="SSF54928">
    <property type="entry name" value="RNA-binding domain, RBD"/>
    <property type="match status" value="1"/>
</dbReference>
<keyword evidence="2 3" id="KW-0694">RNA-binding</keyword>
<protein>
    <submittedName>
        <fullName evidence="6">RRM domain-containing protein</fullName>
    </submittedName>
</protein>
<evidence type="ECO:0000313" key="6">
    <source>
        <dbReference type="WBParaSite" id="nRc.2.0.1.t35757-RA"/>
    </source>
</evidence>
<dbReference type="InterPro" id="IPR000504">
    <property type="entry name" value="RRM_dom"/>
</dbReference>
<dbReference type="InterPro" id="IPR035979">
    <property type="entry name" value="RBD_domain_sf"/>
</dbReference>
<evidence type="ECO:0000256" key="2">
    <source>
        <dbReference type="ARBA" id="ARBA00022884"/>
    </source>
</evidence>
<evidence type="ECO:0000256" key="3">
    <source>
        <dbReference type="PROSITE-ProRule" id="PRU00176"/>
    </source>
</evidence>
<dbReference type="WBParaSite" id="nRc.2.0.1.t35757-RA">
    <property type="protein sequence ID" value="nRc.2.0.1.t35757-RA"/>
    <property type="gene ID" value="nRc.2.0.1.g35757"/>
</dbReference>
<keyword evidence="1" id="KW-0677">Repeat</keyword>
<dbReference type="FunFam" id="3.30.70.330:FF:000041">
    <property type="entry name" value="Epithelial splicing regulatory protein 1"/>
    <property type="match status" value="1"/>
</dbReference>
<feature type="domain" description="RRM" evidence="4">
    <location>
        <begin position="103"/>
        <end position="180"/>
    </location>
</feature>
<evidence type="ECO:0000313" key="5">
    <source>
        <dbReference type="Proteomes" id="UP000887565"/>
    </source>
</evidence>
<evidence type="ECO:0000256" key="1">
    <source>
        <dbReference type="ARBA" id="ARBA00022737"/>
    </source>
</evidence>
<organism evidence="5 6">
    <name type="scientific">Romanomermis culicivorax</name>
    <name type="common">Nematode worm</name>
    <dbReference type="NCBI Taxonomy" id="13658"/>
    <lineage>
        <taxon>Eukaryota</taxon>
        <taxon>Metazoa</taxon>
        <taxon>Ecdysozoa</taxon>
        <taxon>Nematoda</taxon>
        <taxon>Enoplea</taxon>
        <taxon>Dorylaimia</taxon>
        <taxon>Mermithida</taxon>
        <taxon>Mermithoidea</taxon>
        <taxon>Mermithidae</taxon>
        <taxon>Romanomermis</taxon>
    </lineage>
</organism>
<proteinExistence type="predicted"/>
<accession>A0A915KAM6</accession>